<dbReference type="EMBL" id="JAFBFI010000015">
    <property type="protein sequence ID" value="MBM7693799.1"/>
    <property type="molecule type" value="Genomic_DNA"/>
</dbReference>
<gene>
    <name evidence="1" type="ORF">JOC77_003243</name>
</gene>
<keyword evidence="2" id="KW-1185">Reference proteome</keyword>
<comment type="caution">
    <text evidence="1">The sequence shown here is derived from an EMBL/GenBank/DDBJ whole genome shotgun (WGS) entry which is preliminary data.</text>
</comment>
<evidence type="ECO:0000313" key="2">
    <source>
        <dbReference type="Proteomes" id="UP000823486"/>
    </source>
</evidence>
<evidence type="ECO:0000313" key="1">
    <source>
        <dbReference type="EMBL" id="MBM7693799.1"/>
    </source>
</evidence>
<dbReference type="RefSeq" id="WP_204544772.1">
    <property type="nucleotide sequence ID" value="NZ_JAFBFI010000015.1"/>
</dbReference>
<proteinExistence type="predicted"/>
<organism evidence="1 2">
    <name type="scientific">Peribacillus deserti</name>
    <dbReference type="NCBI Taxonomy" id="673318"/>
    <lineage>
        <taxon>Bacteria</taxon>
        <taxon>Bacillati</taxon>
        <taxon>Bacillota</taxon>
        <taxon>Bacilli</taxon>
        <taxon>Bacillales</taxon>
        <taxon>Bacillaceae</taxon>
        <taxon>Peribacillus</taxon>
    </lineage>
</organism>
<reference evidence="1 2" key="1">
    <citation type="submission" date="2021-01" db="EMBL/GenBank/DDBJ databases">
        <title>Genomic Encyclopedia of Type Strains, Phase IV (KMG-IV): sequencing the most valuable type-strain genomes for metagenomic binning, comparative biology and taxonomic classification.</title>
        <authorList>
            <person name="Goeker M."/>
        </authorList>
    </citation>
    <scope>NUCLEOTIDE SEQUENCE [LARGE SCALE GENOMIC DNA]</scope>
    <source>
        <strain evidence="1 2">DSM 105482</strain>
    </source>
</reference>
<evidence type="ECO:0008006" key="3">
    <source>
        <dbReference type="Google" id="ProtNLM"/>
    </source>
</evidence>
<accession>A0ABS2QM52</accession>
<sequence length="109" mass="12725">MIKLKTVTVDKLRFKKELSMIEQLSIKHFVFNWVGCPPEGLDEFLPLEYTEDVLAKMEASDGTVLCIEEQEQFRYATITEDNQIVIAFLDSNKELKHRVFSLDEVVNKR</sequence>
<name>A0ABS2QM52_9BACI</name>
<protein>
    <recommendedName>
        <fullName evidence="3">Phage protein</fullName>
    </recommendedName>
</protein>
<dbReference type="Proteomes" id="UP000823486">
    <property type="component" value="Unassembled WGS sequence"/>
</dbReference>